<dbReference type="EMBL" id="AP027268">
    <property type="protein sequence ID" value="BDW91880.1"/>
    <property type="molecule type" value="Genomic_DNA"/>
</dbReference>
<feature type="domain" description="Outer membrane protein beta-barrel" evidence="2">
    <location>
        <begin position="23"/>
        <end position="189"/>
    </location>
</feature>
<sequence length="208" mass="23420">MKKANLLVALLICFTASAQLDNTFGIKAGTNYSQFRPDIEFYGVKALDFQGKIGYYVGGFFNISISDKSSIRPELLFANQGTTSKELYLEFIYGEEGEVVNKVNDLMILFPVSYRLALVDFLFLEVGIQPGYTLKRAVVAKEVSFEPSWEGERATYSNFDRFDFSLNGGLGYDLTDQLELNFRYSYGLIERDDAYKTSVISLGLGLKI</sequence>
<dbReference type="SUPFAM" id="SSF56925">
    <property type="entry name" value="OMPA-like"/>
    <property type="match status" value="1"/>
</dbReference>
<dbReference type="Pfam" id="PF13568">
    <property type="entry name" value="OMP_b-brl_2"/>
    <property type="match status" value="1"/>
</dbReference>
<dbReference type="InterPro" id="IPR025665">
    <property type="entry name" value="Beta-barrel_OMP_2"/>
</dbReference>
<evidence type="ECO:0000256" key="1">
    <source>
        <dbReference type="SAM" id="SignalP"/>
    </source>
</evidence>
<evidence type="ECO:0000313" key="4">
    <source>
        <dbReference type="Proteomes" id="UP001330184"/>
    </source>
</evidence>
<dbReference type="AlphaFoldDB" id="A0AA48KN78"/>
<dbReference type="RefSeq" id="WP_338196684.1">
    <property type="nucleotide sequence ID" value="NZ_AP027268.1"/>
</dbReference>
<dbReference type="Proteomes" id="UP001330184">
    <property type="component" value="Chromosome"/>
</dbReference>
<feature type="chain" id="PRO_5041422567" description="Outer membrane protein beta-barrel domain-containing protein" evidence="1">
    <location>
        <begin position="19"/>
        <end position="208"/>
    </location>
</feature>
<protein>
    <recommendedName>
        <fullName evidence="2">Outer membrane protein beta-barrel domain-containing protein</fullName>
    </recommendedName>
</protein>
<proteinExistence type="predicted"/>
<keyword evidence="1" id="KW-0732">Signal</keyword>
<dbReference type="Gene3D" id="2.40.160.20">
    <property type="match status" value="1"/>
</dbReference>
<evidence type="ECO:0000259" key="2">
    <source>
        <dbReference type="Pfam" id="PF13568"/>
    </source>
</evidence>
<name>A0AA48KN78_9FLAO</name>
<dbReference type="InterPro" id="IPR011250">
    <property type="entry name" value="OMP/PagP_B-barrel"/>
</dbReference>
<gene>
    <name evidence="3" type="ORF">MACH07_07120</name>
</gene>
<accession>A0AA48KN78</accession>
<organism evidence="3 4">
    <name type="scientific">Flagellimonas marinaquae</name>
    <dbReference type="NCBI Taxonomy" id="254955"/>
    <lineage>
        <taxon>Bacteria</taxon>
        <taxon>Pseudomonadati</taxon>
        <taxon>Bacteroidota</taxon>
        <taxon>Flavobacteriia</taxon>
        <taxon>Flavobacteriales</taxon>
        <taxon>Flavobacteriaceae</taxon>
        <taxon>Flagellimonas</taxon>
    </lineage>
</organism>
<keyword evidence="4" id="KW-1185">Reference proteome</keyword>
<reference evidence="3 4" key="1">
    <citation type="submission" date="2023-01" db="EMBL/GenBank/DDBJ databases">
        <title>Complete genome sequence of Muricauda aquimarina strain IFOP_LL357.</title>
        <authorList>
            <person name="Gajardo G."/>
            <person name="Ueki S."/>
            <person name="Maruyama F."/>
        </authorList>
    </citation>
    <scope>NUCLEOTIDE SEQUENCE [LARGE SCALE GENOMIC DNA]</scope>
    <source>
        <strain evidence="3 4">IFOP_LL357</strain>
    </source>
</reference>
<evidence type="ECO:0000313" key="3">
    <source>
        <dbReference type="EMBL" id="BDW91880.1"/>
    </source>
</evidence>
<feature type="signal peptide" evidence="1">
    <location>
        <begin position="1"/>
        <end position="18"/>
    </location>
</feature>